<keyword evidence="2" id="KW-1185">Reference proteome</keyword>
<evidence type="ECO:0000313" key="2">
    <source>
        <dbReference type="Proteomes" id="UP000887013"/>
    </source>
</evidence>
<protein>
    <submittedName>
        <fullName evidence="1">Uncharacterized protein</fullName>
    </submittedName>
</protein>
<accession>A0A8X6U9R8</accession>
<organism evidence="1 2">
    <name type="scientific">Nephila pilipes</name>
    <name type="common">Giant wood spider</name>
    <name type="synonym">Nephila maculata</name>
    <dbReference type="NCBI Taxonomy" id="299642"/>
    <lineage>
        <taxon>Eukaryota</taxon>
        <taxon>Metazoa</taxon>
        <taxon>Ecdysozoa</taxon>
        <taxon>Arthropoda</taxon>
        <taxon>Chelicerata</taxon>
        <taxon>Arachnida</taxon>
        <taxon>Araneae</taxon>
        <taxon>Araneomorphae</taxon>
        <taxon>Entelegynae</taxon>
        <taxon>Araneoidea</taxon>
        <taxon>Nephilidae</taxon>
        <taxon>Nephila</taxon>
    </lineage>
</organism>
<proteinExistence type="predicted"/>
<dbReference type="AlphaFoldDB" id="A0A8X6U9R8"/>
<name>A0A8X6U9R8_NEPPI</name>
<comment type="caution">
    <text evidence="1">The sequence shown here is derived from an EMBL/GenBank/DDBJ whole genome shotgun (WGS) entry which is preliminary data.</text>
</comment>
<dbReference type="EMBL" id="BMAW01024701">
    <property type="protein sequence ID" value="GFT89086.1"/>
    <property type="molecule type" value="Genomic_DNA"/>
</dbReference>
<sequence>MIPTVWEFNPMVQPSSDLGYHCSMNALILSRMWSSESAIFEDAPGSEATNPAQKYKCGHLYAKNASSSVIDTTILKLLESEGILKDVGQVMTNQNGQP</sequence>
<dbReference type="Proteomes" id="UP000887013">
    <property type="component" value="Unassembled WGS sequence"/>
</dbReference>
<gene>
    <name evidence="1" type="ORF">NPIL_81141</name>
</gene>
<evidence type="ECO:0000313" key="1">
    <source>
        <dbReference type="EMBL" id="GFT89086.1"/>
    </source>
</evidence>
<reference evidence="1" key="1">
    <citation type="submission" date="2020-08" db="EMBL/GenBank/DDBJ databases">
        <title>Multicomponent nature underlies the extraordinary mechanical properties of spider dragline silk.</title>
        <authorList>
            <person name="Kono N."/>
            <person name="Nakamura H."/>
            <person name="Mori M."/>
            <person name="Yoshida Y."/>
            <person name="Ohtoshi R."/>
            <person name="Malay A.D."/>
            <person name="Moran D.A.P."/>
            <person name="Tomita M."/>
            <person name="Numata K."/>
            <person name="Arakawa K."/>
        </authorList>
    </citation>
    <scope>NUCLEOTIDE SEQUENCE</scope>
</reference>